<dbReference type="NCBIfam" id="TIGR00095">
    <property type="entry name" value="16S rRNA (guanine(966)-N(2))-methyltransferase RsmD"/>
    <property type="match status" value="1"/>
</dbReference>
<dbReference type="PANTHER" id="PTHR43542">
    <property type="entry name" value="METHYLTRANSFERASE"/>
    <property type="match status" value="1"/>
</dbReference>
<evidence type="ECO:0000256" key="1">
    <source>
        <dbReference type="ARBA" id="ARBA00022603"/>
    </source>
</evidence>
<protein>
    <submittedName>
        <fullName evidence="3">16S rRNA (Guanine(966)-N(2))-methyltransferase RsmD</fullName>
    </submittedName>
</protein>
<gene>
    <name evidence="3" type="ORF">BKP37_12305</name>
</gene>
<dbReference type="InterPro" id="IPR029063">
    <property type="entry name" value="SAM-dependent_MTases_sf"/>
</dbReference>
<dbReference type="InterPro" id="IPR004398">
    <property type="entry name" value="RNA_MeTrfase_RsmD"/>
</dbReference>
<comment type="caution">
    <text evidence="3">The sequence shown here is derived from an EMBL/GenBank/DDBJ whole genome shotgun (WGS) entry which is preliminary data.</text>
</comment>
<dbReference type="GO" id="GO:0008168">
    <property type="term" value="F:methyltransferase activity"/>
    <property type="evidence" value="ECO:0007669"/>
    <property type="project" value="UniProtKB-KW"/>
</dbReference>
<accession>A0A1S2LPD0</accession>
<reference evidence="3 4" key="1">
    <citation type="submission" date="2016-10" db="EMBL/GenBank/DDBJ databases">
        <title>Draft genome sequences of four alkaliphilic bacteria belonging to the Anaerobacillus genus.</title>
        <authorList>
            <person name="Bassil N.M."/>
            <person name="Lloyd J.R."/>
        </authorList>
    </citation>
    <scope>NUCLEOTIDE SEQUENCE [LARGE SCALE GENOMIC DNA]</scope>
    <source>
        <strain evidence="3 4">DSM 18345</strain>
    </source>
</reference>
<dbReference type="SUPFAM" id="SSF53335">
    <property type="entry name" value="S-adenosyl-L-methionine-dependent methyltransferases"/>
    <property type="match status" value="1"/>
</dbReference>
<evidence type="ECO:0000313" key="4">
    <source>
        <dbReference type="Proteomes" id="UP000179524"/>
    </source>
</evidence>
<dbReference type="PROSITE" id="PS00092">
    <property type="entry name" value="N6_MTASE"/>
    <property type="match status" value="1"/>
</dbReference>
<keyword evidence="1 3" id="KW-0489">Methyltransferase</keyword>
<evidence type="ECO:0000256" key="2">
    <source>
        <dbReference type="ARBA" id="ARBA00022679"/>
    </source>
</evidence>
<dbReference type="PIRSF" id="PIRSF004553">
    <property type="entry name" value="CHP00095"/>
    <property type="match status" value="1"/>
</dbReference>
<evidence type="ECO:0000313" key="3">
    <source>
        <dbReference type="EMBL" id="OIJ13275.1"/>
    </source>
</evidence>
<dbReference type="EMBL" id="MLQR01000029">
    <property type="protein sequence ID" value="OIJ13275.1"/>
    <property type="molecule type" value="Genomic_DNA"/>
</dbReference>
<dbReference type="OrthoDB" id="9803017at2"/>
<dbReference type="AlphaFoldDB" id="A0A1S2LPD0"/>
<keyword evidence="4" id="KW-1185">Reference proteome</keyword>
<dbReference type="CDD" id="cd02440">
    <property type="entry name" value="AdoMet_MTases"/>
    <property type="match status" value="1"/>
</dbReference>
<dbReference type="GO" id="GO:0003676">
    <property type="term" value="F:nucleic acid binding"/>
    <property type="evidence" value="ECO:0007669"/>
    <property type="project" value="InterPro"/>
</dbReference>
<keyword evidence="2 3" id="KW-0808">Transferase</keyword>
<dbReference type="GO" id="GO:0031167">
    <property type="term" value="P:rRNA methylation"/>
    <property type="evidence" value="ECO:0007669"/>
    <property type="project" value="InterPro"/>
</dbReference>
<dbReference type="Proteomes" id="UP000179524">
    <property type="component" value="Unassembled WGS sequence"/>
</dbReference>
<dbReference type="Gene3D" id="3.40.50.150">
    <property type="entry name" value="Vaccinia Virus protein VP39"/>
    <property type="match status" value="1"/>
</dbReference>
<dbReference type="RefSeq" id="WP_071309874.1">
    <property type="nucleotide sequence ID" value="NZ_MLQR01000029.1"/>
</dbReference>
<name>A0A1S2LPD0_9BACI</name>
<dbReference type="PANTHER" id="PTHR43542:SF1">
    <property type="entry name" value="METHYLTRANSFERASE"/>
    <property type="match status" value="1"/>
</dbReference>
<organism evidence="3 4">
    <name type="scientific">Anaerobacillus alkalilacustris</name>
    <dbReference type="NCBI Taxonomy" id="393763"/>
    <lineage>
        <taxon>Bacteria</taxon>
        <taxon>Bacillati</taxon>
        <taxon>Bacillota</taxon>
        <taxon>Bacilli</taxon>
        <taxon>Bacillales</taxon>
        <taxon>Bacillaceae</taxon>
        <taxon>Anaerobacillus</taxon>
    </lineage>
</organism>
<dbReference type="Pfam" id="PF03602">
    <property type="entry name" value="Cons_hypoth95"/>
    <property type="match status" value="1"/>
</dbReference>
<proteinExistence type="predicted"/>
<sequence>MRVISGTCKGRPLKAVPGTLTRPTTDKVKESIFNIIGPYFKGGQVLDLYAGSGGLGIEALSRGTDNVIFIDQNPKAVEIIKLNLKNCRFEDKVEVYRNEAMRALKAIAKRKLKFDLIFLDPPYAKQRLEDEIDFIAKNDLLSQDGIIVTEHDANVSLSSSIDNLSCYRQEHYGDTGITIYKMM</sequence>
<dbReference type="InterPro" id="IPR002052">
    <property type="entry name" value="DNA_methylase_N6_adenine_CS"/>
</dbReference>